<dbReference type="OrthoDB" id="9789109at2"/>
<dbReference type="InterPro" id="IPR014519">
    <property type="entry name" value="UCP024492"/>
</dbReference>
<dbReference type="RefSeq" id="WP_106845894.1">
    <property type="nucleotide sequence ID" value="NZ_CP027792.1"/>
</dbReference>
<reference evidence="2" key="1">
    <citation type="submission" date="2018-03" db="EMBL/GenBank/DDBJ databases">
        <title>Genome sequencing of Melaminivora sp. strain SC2-7.</title>
        <authorList>
            <person name="Kim S.-J."/>
            <person name="Heo J."/>
            <person name="Ahn J.-H."/>
            <person name="Kwon S.-W."/>
        </authorList>
    </citation>
    <scope>NUCLEOTIDE SEQUENCE [LARGE SCALE GENOMIC DNA]</scope>
    <source>
        <strain evidence="2">SC2-7</strain>
    </source>
</reference>
<dbReference type="AlphaFoldDB" id="A0A2P1NJT5"/>
<evidence type="ECO:0000313" key="1">
    <source>
        <dbReference type="EMBL" id="AVP57338.1"/>
    </source>
</evidence>
<dbReference type="PIRSF" id="PIRSF024492">
    <property type="entry name" value="UCP024492"/>
    <property type="match status" value="1"/>
</dbReference>
<proteinExistence type="predicted"/>
<dbReference type="Proteomes" id="UP000241829">
    <property type="component" value="Chromosome"/>
</dbReference>
<dbReference type="InterPro" id="IPR007438">
    <property type="entry name" value="DUF488"/>
</dbReference>
<sequence length="189" mass="21037">MSAPPLPFFTIGHSNRSLEEFLQLLAQAEVQRVVDIRKIPRSRTNPQFNEDAMPAALAPHDIGYEHLARLGGLRGKVDGVAREVNGFWDNASFHRYADYALTPPFSEGLAELTALGRRERVAFMCSEAVWWRCHRRIVADWLVARGEAVFHIMAAGRIEPVKMTPGAVVDEGGVVRYPALPEDPPDSCC</sequence>
<evidence type="ECO:0000313" key="2">
    <source>
        <dbReference type="Proteomes" id="UP000241829"/>
    </source>
</evidence>
<dbReference type="PANTHER" id="PTHR39337:SF1">
    <property type="entry name" value="BLR5642 PROTEIN"/>
    <property type="match status" value="1"/>
</dbReference>
<accession>A0A2P1NJT5</accession>
<dbReference type="KEGG" id="melm:C7H73_06390"/>
<protein>
    <submittedName>
        <fullName evidence="1">DNA repair protein</fullName>
    </submittedName>
</protein>
<gene>
    <name evidence="1" type="ORF">C7H73_06390</name>
</gene>
<name>A0A2P1NJT5_9BURK</name>
<keyword evidence="2" id="KW-1185">Reference proteome</keyword>
<dbReference type="EMBL" id="CP027792">
    <property type="protein sequence ID" value="AVP57338.1"/>
    <property type="molecule type" value="Genomic_DNA"/>
</dbReference>
<dbReference type="PANTHER" id="PTHR39337">
    <property type="entry name" value="BLR5642 PROTEIN"/>
    <property type="match status" value="1"/>
</dbReference>
<organism evidence="1 2">
    <name type="scientific">Pulveribacter suum</name>
    <dbReference type="NCBI Taxonomy" id="2116657"/>
    <lineage>
        <taxon>Bacteria</taxon>
        <taxon>Pseudomonadati</taxon>
        <taxon>Pseudomonadota</taxon>
        <taxon>Betaproteobacteria</taxon>
        <taxon>Burkholderiales</taxon>
        <taxon>Comamonadaceae</taxon>
        <taxon>Pulveribacter</taxon>
    </lineage>
</organism>
<dbReference type="Pfam" id="PF04343">
    <property type="entry name" value="DUF488"/>
    <property type="match status" value="1"/>
</dbReference>